<comment type="caution">
    <text evidence="1">The sequence shown here is derived from an EMBL/GenBank/DDBJ whole genome shotgun (WGS) entry which is preliminary data.</text>
</comment>
<proteinExistence type="predicted"/>
<dbReference type="GeneID" id="42000936"/>
<evidence type="ECO:0000313" key="2">
    <source>
        <dbReference type="Proteomes" id="UP000253153"/>
    </source>
</evidence>
<accession>A0A366QIE8</accession>
<dbReference type="AlphaFoldDB" id="A0A366QIE8"/>
<gene>
    <name evidence="1" type="ORF">FIESC28_11518</name>
</gene>
<sequence length="117" mass="13149">MSPQGPFRLMTVNTAPERAKRVIGAMVENLKESYIIDYVVNSERVEDVGPLIKQHRPDVLFTASMWTPEQSQEIEAIARTIIPDIKFHAIPYGLQVAKGPEAIVEYLTDQVPTLLES</sequence>
<name>A0A366QIE8_9HYPO</name>
<dbReference type="RefSeq" id="XP_031010307.1">
    <property type="nucleotide sequence ID" value="XM_031165640.1"/>
</dbReference>
<evidence type="ECO:0000313" key="1">
    <source>
        <dbReference type="EMBL" id="RBR04653.1"/>
    </source>
</evidence>
<dbReference type="Proteomes" id="UP000253153">
    <property type="component" value="Unassembled WGS sequence"/>
</dbReference>
<protein>
    <submittedName>
        <fullName evidence="1">Uncharacterized protein</fullName>
    </submittedName>
</protein>
<reference evidence="1 2" key="1">
    <citation type="submission" date="2018-06" db="EMBL/GenBank/DDBJ databases">
        <title>Fusarium incarnatum-equiseti species complex species 28.</title>
        <authorList>
            <person name="Gardiner D.M."/>
        </authorList>
    </citation>
    <scope>NUCLEOTIDE SEQUENCE [LARGE SCALE GENOMIC DNA]</scope>
    <source>
        <strain evidence="1 2">FIESC_28</strain>
    </source>
</reference>
<keyword evidence="2" id="KW-1185">Reference proteome</keyword>
<organism evidence="1 2">
    <name type="scientific">Fusarium coffeatum</name>
    <dbReference type="NCBI Taxonomy" id="231269"/>
    <lineage>
        <taxon>Eukaryota</taxon>
        <taxon>Fungi</taxon>
        <taxon>Dikarya</taxon>
        <taxon>Ascomycota</taxon>
        <taxon>Pezizomycotina</taxon>
        <taxon>Sordariomycetes</taxon>
        <taxon>Hypocreomycetidae</taxon>
        <taxon>Hypocreales</taxon>
        <taxon>Nectriaceae</taxon>
        <taxon>Fusarium</taxon>
        <taxon>Fusarium incarnatum-equiseti species complex</taxon>
    </lineage>
</organism>
<dbReference type="EMBL" id="QKXC01000412">
    <property type="protein sequence ID" value="RBR04653.1"/>
    <property type="molecule type" value="Genomic_DNA"/>
</dbReference>
<dbReference type="OrthoDB" id="2772415at2759"/>